<evidence type="ECO:0000313" key="2">
    <source>
        <dbReference type="Proteomes" id="UP000009183"/>
    </source>
</evidence>
<dbReference type="AlphaFoldDB" id="F6HC17"/>
<proteinExistence type="predicted"/>
<gene>
    <name evidence="1" type="ordered locus">VIT_13s0067g03710</name>
</gene>
<dbReference type="InParanoid" id="F6HC17"/>
<sequence length="17" mass="1745">MDNYLTSIGLGSASMGK</sequence>
<name>F6HC17_VITVI</name>
<accession>F6HC17</accession>
<dbReference type="EMBL" id="FN595514">
    <property type="protein sequence ID" value="CCB49755.1"/>
    <property type="molecule type" value="Genomic_DNA"/>
</dbReference>
<keyword evidence="2" id="KW-1185">Reference proteome</keyword>
<dbReference type="HOGENOM" id="CLU_3432174_0_0_1"/>
<organism evidence="1 2">
    <name type="scientific">Vitis vinifera</name>
    <name type="common">Grape</name>
    <dbReference type="NCBI Taxonomy" id="29760"/>
    <lineage>
        <taxon>Eukaryota</taxon>
        <taxon>Viridiplantae</taxon>
        <taxon>Streptophyta</taxon>
        <taxon>Embryophyta</taxon>
        <taxon>Tracheophyta</taxon>
        <taxon>Spermatophyta</taxon>
        <taxon>Magnoliopsida</taxon>
        <taxon>eudicotyledons</taxon>
        <taxon>Gunneridae</taxon>
        <taxon>Pentapetalae</taxon>
        <taxon>rosids</taxon>
        <taxon>Vitales</taxon>
        <taxon>Vitaceae</taxon>
        <taxon>Viteae</taxon>
        <taxon>Vitis</taxon>
    </lineage>
</organism>
<protein>
    <submittedName>
        <fullName evidence="1">Uncharacterized protein</fullName>
    </submittedName>
</protein>
<dbReference type="Proteomes" id="UP000009183">
    <property type="component" value="Chromosome 13"/>
</dbReference>
<reference evidence="2" key="1">
    <citation type="journal article" date="2007" name="Nature">
        <title>The grapevine genome sequence suggests ancestral hexaploidization in major angiosperm phyla.</title>
        <authorList>
            <consortium name="The French-Italian Public Consortium for Grapevine Genome Characterization."/>
            <person name="Jaillon O."/>
            <person name="Aury J.-M."/>
            <person name="Noel B."/>
            <person name="Policriti A."/>
            <person name="Clepet C."/>
            <person name="Casagrande A."/>
            <person name="Choisne N."/>
            <person name="Aubourg S."/>
            <person name="Vitulo N."/>
            <person name="Jubin C."/>
            <person name="Vezzi A."/>
            <person name="Legeai F."/>
            <person name="Hugueney P."/>
            <person name="Dasilva C."/>
            <person name="Horner D."/>
            <person name="Mica E."/>
            <person name="Jublot D."/>
            <person name="Poulain J."/>
            <person name="Bruyere C."/>
            <person name="Billault A."/>
            <person name="Segurens B."/>
            <person name="Gouyvenoux M."/>
            <person name="Ugarte E."/>
            <person name="Cattonaro F."/>
            <person name="Anthouard V."/>
            <person name="Vico V."/>
            <person name="Del Fabbro C."/>
            <person name="Alaux M."/>
            <person name="Di Gaspero G."/>
            <person name="Dumas V."/>
            <person name="Felice N."/>
            <person name="Paillard S."/>
            <person name="Juman I."/>
            <person name="Moroldo M."/>
            <person name="Scalabrin S."/>
            <person name="Canaguier A."/>
            <person name="Le Clainche I."/>
            <person name="Malacrida G."/>
            <person name="Durand E."/>
            <person name="Pesole G."/>
            <person name="Laucou V."/>
            <person name="Chatelet P."/>
            <person name="Merdinoglu D."/>
            <person name="Delledonne M."/>
            <person name="Pezzotti M."/>
            <person name="Lecharny A."/>
            <person name="Scarpelli C."/>
            <person name="Artiguenave F."/>
            <person name="Pe M.E."/>
            <person name="Valle G."/>
            <person name="Morgante M."/>
            <person name="Caboche M."/>
            <person name="Adam-Blondon A.-F."/>
            <person name="Weissenbach J."/>
            <person name="Quetier F."/>
            <person name="Wincker P."/>
        </authorList>
    </citation>
    <scope>NUCLEOTIDE SEQUENCE [LARGE SCALE GENOMIC DNA]</scope>
    <source>
        <strain evidence="2">cv. Pinot noir / PN40024</strain>
    </source>
</reference>
<evidence type="ECO:0000313" key="1">
    <source>
        <dbReference type="EMBL" id="CCB49755.1"/>
    </source>
</evidence>